<keyword evidence="2" id="KW-1185">Reference proteome</keyword>
<accession>A0A6H5HTJ5</accession>
<dbReference type="Proteomes" id="UP000479190">
    <property type="component" value="Unassembled WGS sequence"/>
</dbReference>
<gene>
    <name evidence="1" type="ORF">TBRA_LOCUS865</name>
</gene>
<dbReference type="AlphaFoldDB" id="A0A6H5HTJ5"/>
<organism evidence="1 2">
    <name type="scientific">Trichogramma brassicae</name>
    <dbReference type="NCBI Taxonomy" id="86971"/>
    <lineage>
        <taxon>Eukaryota</taxon>
        <taxon>Metazoa</taxon>
        <taxon>Ecdysozoa</taxon>
        <taxon>Arthropoda</taxon>
        <taxon>Hexapoda</taxon>
        <taxon>Insecta</taxon>
        <taxon>Pterygota</taxon>
        <taxon>Neoptera</taxon>
        <taxon>Endopterygota</taxon>
        <taxon>Hymenoptera</taxon>
        <taxon>Apocrita</taxon>
        <taxon>Proctotrupomorpha</taxon>
        <taxon>Chalcidoidea</taxon>
        <taxon>Trichogrammatidae</taxon>
        <taxon>Trichogramma</taxon>
    </lineage>
</organism>
<name>A0A6H5HTJ5_9HYME</name>
<protein>
    <submittedName>
        <fullName evidence="1">Uncharacterized protein</fullName>
    </submittedName>
</protein>
<sequence length="172" mass="19434">MLEQLCDEVNEDVWGQTIRDSHVPSQRSENIYSKLSDPSEPHRWLPSSLACLTAPALPLHHFRQETEQELVVEALEITLKGINNRSLFIATGSKVYKPNSTGSWKNFILMCASRARSRTVLLRACDASRSRTPHLTAAAHRPNSQKLGADERSERCILTYSPIYVVETLVLY</sequence>
<evidence type="ECO:0000313" key="1">
    <source>
        <dbReference type="EMBL" id="CAB0028727.1"/>
    </source>
</evidence>
<reference evidence="1 2" key="1">
    <citation type="submission" date="2020-02" db="EMBL/GenBank/DDBJ databases">
        <authorList>
            <person name="Ferguson B K."/>
        </authorList>
    </citation>
    <scope>NUCLEOTIDE SEQUENCE [LARGE SCALE GENOMIC DNA]</scope>
</reference>
<dbReference type="EMBL" id="CADCXV010000182">
    <property type="protein sequence ID" value="CAB0028727.1"/>
    <property type="molecule type" value="Genomic_DNA"/>
</dbReference>
<proteinExistence type="predicted"/>
<evidence type="ECO:0000313" key="2">
    <source>
        <dbReference type="Proteomes" id="UP000479190"/>
    </source>
</evidence>